<dbReference type="RefSeq" id="WP_038079328.1">
    <property type="nucleotide sequence ID" value="NZ_JHEG04000001.1"/>
</dbReference>
<feature type="region of interest" description="Disordered" evidence="1">
    <location>
        <begin position="1"/>
        <end position="28"/>
    </location>
</feature>
<organism evidence="3">
    <name type="scientific">Tolypothrix bouteillei VB521301</name>
    <dbReference type="NCBI Taxonomy" id="1479485"/>
    <lineage>
        <taxon>Bacteria</taxon>
        <taxon>Bacillati</taxon>
        <taxon>Cyanobacteriota</taxon>
        <taxon>Cyanophyceae</taxon>
        <taxon>Nostocales</taxon>
        <taxon>Tolypothrichaceae</taxon>
        <taxon>Tolypothrix</taxon>
    </lineage>
</organism>
<evidence type="ECO:0000256" key="1">
    <source>
        <dbReference type="SAM" id="MobiDB-lite"/>
    </source>
</evidence>
<evidence type="ECO:0000313" key="2">
    <source>
        <dbReference type="EMBL" id="KAF3884161.1"/>
    </source>
</evidence>
<protein>
    <submittedName>
        <fullName evidence="2">DUF2171 domain-containing protein</fullName>
    </submittedName>
</protein>
<dbReference type="InterPro" id="IPR018684">
    <property type="entry name" value="DUF2171"/>
</dbReference>
<accession>A0A0C1RIU1</accession>
<reference evidence="3" key="1">
    <citation type="journal article" date="2015" name="Genome Announc.">
        <title>Draft Genome Sequence of Tolypothrix boutellei Strain VB521301.</title>
        <authorList>
            <person name="Chandrababunaidu M.M."/>
            <person name="Singh D."/>
            <person name="Sen D."/>
            <person name="Bhan S."/>
            <person name="Das S."/>
            <person name="Gupta A."/>
            <person name="Adhikary S.P."/>
            <person name="Tripathy S."/>
        </authorList>
    </citation>
    <scope>NUCLEOTIDE SEQUENCE</scope>
    <source>
        <strain evidence="3">VB521301</strain>
    </source>
</reference>
<name>A0A0C1RIU1_9CYAN</name>
<dbReference type="EMBL" id="JHEG04000001">
    <property type="protein sequence ID" value="KAF3884161.1"/>
    <property type="molecule type" value="Genomic_DNA"/>
</dbReference>
<keyword evidence="4" id="KW-1185">Reference proteome</keyword>
<dbReference type="Proteomes" id="UP000029738">
    <property type="component" value="Unassembled WGS sequence"/>
</dbReference>
<evidence type="ECO:0000313" key="3">
    <source>
        <dbReference type="EMBL" id="KIE11915.1"/>
    </source>
</evidence>
<dbReference type="Pfam" id="PF09939">
    <property type="entry name" value="DUF2171"/>
    <property type="match status" value="1"/>
</dbReference>
<dbReference type="AlphaFoldDB" id="A0A0C1RIU1"/>
<dbReference type="EMBL" id="JHEG02000037">
    <property type="protein sequence ID" value="KIE11915.1"/>
    <property type="molecule type" value="Genomic_DNA"/>
</dbReference>
<proteinExistence type="predicted"/>
<reference evidence="2" key="2">
    <citation type="submission" date="2019-11" db="EMBL/GenBank/DDBJ databases">
        <title>Improved Assembly of Tolypothrix boutellei genome.</title>
        <authorList>
            <person name="Sarangi A.N."/>
            <person name="Mukherjee M."/>
            <person name="Ghosh S."/>
            <person name="Singh D."/>
            <person name="Das A."/>
            <person name="Kant S."/>
            <person name="Prusty A."/>
            <person name="Tripathy S."/>
        </authorList>
    </citation>
    <scope>NUCLEOTIDE SEQUENCE</scope>
    <source>
        <strain evidence="2">VB521301</strain>
    </source>
</reference>
<evidence type="ECO:0000313" key="4">
    <source>
        <dbReference type="Proteomes" id="UP000029738"/>
    </source>
</evidence>
<dbReference type="OrthoDB" id="9803697at2"/>
<gene>
    <name evidence="3" type="ORF">DA73_0209690</name>
    <name evidence="2" type="ORF">DA73_0400000595</name>
</gene>
<sequence length="91" mass="10017">MATDISKIQEHQPVYAEGPGGLAGASDTHIGTVDKVEAGKYIKLTKNNSPDGQHRWFPIDWIRAVDERAVYLNKTIDEVTSGLIDRQPEGV</sequence>
<comment type="caution">
    <text evidence="3">The sequence shown here is derived from an EMBL/GenBank/DDBJ whole genome shotgun (WGS) entry which is preliminary data.</text>
</comment>